<dbReference type="CDD" id="cd11614">
    <property type="entry name" value="SAF_CpaB_FlgA_like"/>
    <property type="match status" value="1"/>
</dbReference>
<name>A0ABX4FAX9_9BORD</name>
<evidence type="ECO:0000313" key="4">
    <source>
        <dbReference type="Proteomes" id="UP000216524"/>
    </source>
</evidence>
<evidence type="ECO:0000313" key="3">
    <source>
        <dbReference type="EMBL" id="OZI75261.1"/>
    </source>
</evidence>
<dbReference type="EMBL" id="NEVV01000005">
    <property type="protein sequence ID" value="OZI75261.1"/>
    <property type="molecule type" value="Genomic_DNA"/>
</dbReference>
<dbReference type="InterPro" id="IPR013974">
    <property type="entry name" value="SAF"/>
</dbReference>
<dbReference type="Proteomes" id="UP000216524">
    <property type="component" value="Unassembled WGS sequence"/>
</dbReference>
<evidence type="ECO:0000259" key="2">
    <source>
        <dbReference type="SMART" id="SM00858"/>
    </source>
</evidence>
<sequence>MSTVAKIAAAVLALVALGLGYAAFMLATRPAPPPPKPVAQRASAALPTYPVVVAGKPIAAGDRLAADLLKIERWPVQPANGYAEPETLLGQMVRQDIPAGEPVTAPMLARGLARHLAPGERAVTIAVDELSGAQNRILPGDLVDVFVIMDRGIEVPGTQTRLLQSRIKVLAYGQRSVDGPPQGEEKPAVAQRGQPPAAPRNAMLAVPVERVNELLLAAKAGRLQLVLRSPEDTDVPDLALFPERAPVLALRAGLTSEQQRDGKDGVNQAYAGEILPQLAGPTAAPVPKPRAATGGGGGRSIEVVRGGDVQAVRY</sequence>
<feature type="region of interest" description="Disordered" evidence="1">
    <location>
        <begin position="174"/>
        <end position="198"/>
    </location>
</feature>
<keyword evidence="4" id="KW-1185">Reference proteome</keyword>
<protein>
    <submittedName>
        <fullName evidence="3">Flp pilus assembly protein CpaB</fullName>
    </submittedName>
</protein>
<accession>A0ABX4FAX9</accession>
<reference evidence="3 4" key="1">
    <citation type="submission" date="2017-05" db="EMBL/GenBank/DDBJ databases">
        <title>Complete and WGS of Bordetella genogroups.</title>
        <authorList>
            <person name="Spilker T."/>
            <person name="Lipuma J."/>
        </authorList>
    </citation>
    <scope>NUCLEOTIDE SEQUENCE [LARGE SCALE GENOMIC DNA]</scope>
    <source>
        <strain evidence="3 4">AU3139</strain>
    </source>
</reference>
<dbReference type="InterPro" id="IPR017592">
    <property type="entry name" value="Pilus_assmbl_Flp-typ_CpaB"/>
</dbReference>
<dbReference type="Gene3D" id="3.90.1210.10">
    <property type="entry name" value="Antifreeze-like/N-acetylneuraminic acid synthase C-terminal domain"/>
    <property type="match status" value="1"/>
</dbReference>
<dbReference type="SMART" id="SM00858">
    <property type="entry name" value="SAF"/>
    <property type="match status" value="1"/>
</dbReference>
<comment type="caution">
    <text evidence="3">The sequence shown here is derived from an EMBL/GenBank/DDBJ whole genome shotgun (WGS) entry which is preliminary data.</text>
</comment>
<organism evidence="3 4">
    <name type="scientific">Bordetella genomosp. 6</name>
    <dbReference type="NCBI Taxonomy" id="463024"/>
    <lineage>
        <taxon>Bacteria</taxon>
        <taxon>Pseudomonadati</taxon>
        <taxon>Pseudomonadota</taxon>
        <taxon>Betaproteobacteria</taxon>
        <taxon>Burkholderiales</taxon>
        <taxon>Alcaligenaceae</taxon>
        <taxon>Bordetella</taxon>
    </lineage>
</organism>
<dbReference type="Pfam" id="PF08666">
    <property type="entry name" value="SAF"/>
    <property type="match status" value="1"/>
</dbReference>
<dbReference type="InterPro" id="IPR031571">
    <property type="entry name" value="RcpC_dom"/>
</dbReference>
<gene>
    <name evidence="3" type="ORF">CAL23_15080</name>
</gene>
<dbReference type="RefSeq" id="WP_033462585.1">
    <property type="nucleotide sequence ID" value="NZ_CP021107.1"/>
</dbReference>
<dbReference type="NCBIfam" id="TIGR03177">
    <property type="entry name" value="pilus_cpaB"/>
    <property type="match status" value="1"/>
</dbReference>
<feature type="region of interest" description="Disordered" evidence="1">
    <location>
        <begin position="278"/>
        <end position="302"/>
    </location>
</feature>
<feature type="domain" description="SAF" evidence="2">
    <location>
        <begin position="49"/>
        <end position="109"/>
    </location>
</feature>
<proteinExistence type="predicted"/>
<dbReference type="Pfam" id="PF16976">
    <property type="entry name" value="RcpC"/>
    <property type="match status" value="1"/>
</dbReference>
<evidence type="ECO:0000256" key="1">
    <source>
        <dbReference type="SAM" id="MobiDB-lite"/>
    </source>
</evidence>